<comment type="caution">
    <text evidence="2">The sequence shown here is derived from an EMBL/GenBank/DDBJ whole genome shotgun (WGS) entry which is preliminary data.</text>
</comment>
<evidence type="ECO:0000313" key="3">
    <source>
        <dbReference type="Proteomes" id="UP000290289"/>
    </source>
</evidence>
<organism evidence="2 3">
    <name type="scientific">Malus domestica</name>
    <name type="common">Apple</name>
    <name type="synonym">Pyrus malus</name>
    <dbReference type="NCBI Taxonomy" id="3750"/>
    <lineage>
        <taxon>Eukaryota</taxon>
        <taxon>Viridiplantae</taxon>
        <taxon>Streptophyta</taxon>
        <taxon>Embryophyta</taxon>
        <taxon>Tracheophyta</taxon>
        <taxon>Spermatophyta</taxon>
        <taxon>Magnoliopsida</taxon>
        <taxon>eudicotyledons</taxon>
        <taxon>Gunneridae</taxon>
        <taxon>Pentapetalae</taxon>
        <taxon>rosids</taxon>
        <taxon>fabids</taxon>
        <taxon>Rosales</taxon>
        <taxon>Rosaceae</taxon>
        <taxon>Amygdaloideae</taxon>
        <taxon>Maleae</taxon>
        <taxon>Malus</taxon>
    </lineage>
</organism>
<evidence type="ECO:0000313" key="2">
    <source>
        <dbReference type="EMBL" id="RXH81891.1"/>
    </source>
</evidence>
<dbReference type="Proteomes" id="UP000290289">
    <property type="component" value="Chromosome 12"/>
</dbReference>
<protein>
    <submittedName>
        <fullName evidence="2">Uncharacterized protein</fullName>
    </submittedName>
</protein>
<accession>A0A498IK59</accession>
<name>A0A498IK59_MALDO</name>
<proteinExistence type="predicted"/>
<evidence type="ECO:0000256" key="1">
    <source>
        <dbReference type="SAM" id="MobiDB-lite"/>
    </source>
</evidence>
<dbReference type="AlphaFoldDB" id="A0A498IK59"/>
<keyword evidence="3" id="KW-1185">Reference proteome</keyword>
<gene>
    <name evidence="2" type="ORF">DVH24_036232</name>
</gene>
<reference evidence="2 3" key="1">
    <citation type="submission" date="2018-10" db="EMBL/GenBank/DDBJ databases">
        <title>A high-quality apple genome assembly.</title>
        <authorList>
            <person name="Hu J."/>
        </authorList>
    </citation>
    <scope>NUCLEOTIDE SEQUENCE [LARGE SCALE GENOMIC DNA]</scope>
    <source>
        <strain evidence="3">cv. HFTH1</strain>
        <tissue evidence="2">Young leaf</tissue>
    </source>
</reference>
<dbReference type="EMBL" id="RDQH01000338">
    <property type="protein sequence ID" value="RXH81891.1"/>
    <property type="molecule type" value="Genomic_DNA"/>
</dbReference>
<feature type="region of interest" description="Disordered" evidence="1">
    <location>
        <begin position="126"/>
        <end position="164"/>
    </location>
</feature>
<sequence>MPTPQSKVLPPQYPFLPLMSEEGKKFQHVSGPVIGNVVDPAPYSLRLPAMVNDANHQYNFPDSRGAQFSNSFLSLPETGSNLFTRPSSECTTSTHCPESSHGSIIQPVQQVTLETGIEPNVLQHSLKKSESEQGEPLSTSVTAPPMVEQPQHSMPISGGETALSSHNSAVMSDCEVGRCNGVPLKLQFTIL</sequence>